<dbReference type="STRING" id="118168.MC7420_5527"/>
<organism evidence="2 3">
    <name type="scientific">Coleofasciculus chthonoplastes PCC 7420</name>
    <dbReference type="NCBI Taxonomy" id="118168"/>
    <lineage>
        <taxon>Bacteria</taxon>
        <taxon>Bacillati</taxon>
        <taxon>Cyanobacteriota</taxon>
        <taxon>Cyanophyceae</taxon>
        <taxon>Coleofasciculales</taxon>
        <taxon>Coleofasciculaceae</taxon>
        <taxon>Coleofasciculus</taxon>
    </lineage>
</organism>
<sequence length="198" mass="20180">MAFQLGLSLTVGVAGILSMTASSHAQPVLSDVTGNIITTSDIVGDSFGRGGGGELVLVFETSEIRANVFDAAGFVNERLAQRNLPGVGNDTSPIPGFVQENLALVLTGTGNVDAGVSQIQNALVNAGANPTLAQNLATSLSGLTAGGDVNAAQFAVVVEAYNALINASSFEFLREPPEELRAIRSVLAILLNAALASN</sequence>
<evidence type="ECO:0000313" key="2">
    <source>
        <dbReference type="EMBL" id="EDX76093.1"/>
    </source>
</evidence>
<dbReference type="EMBL" id="DS989847">
    <property type="protein sequence ID" value="EDX76093.1"/>
    <property type="molecule type" value="Genomic_DNA"/>
</dbReference>
<dbReference type="Proteomes" id="UP000003835">
    <property type="component" value="Unassembled WGS sequence"/>
</dbReference>
<keyword evidence="1" id="KW-0732">Signal</keyword>
<dbReference type="eggNOG" id="ENOG5032Z6P">
    <property type="taxonomic scope" value="Bacteria"/>
</dbReference>
<evidence type="ECO:0008006" key="4">
    <source>
        <dbReference type="Google" id="ProtNLM"/>
    </source>
</evidence>
<dbReference type="HOGENOM" id="CLU_118538_0_0_3"/>
<reference evidence="2 3" key="1">
    <citation type="submission" date="2008-07" db="EMBL/GenBank/DDBJ databases">
        <authorList>
            <person name="Tandeau de Marsac N."/>
            <person name="Ferriera S."/>
            <person name="Johnson J."/>
            <person name="Kravitz S."/>
            <person name="Beeson K."/>
            <person name="Sutton G."/>
            <person name="Rogers Y.-H."/>
            <person name="Friedman R."/>
            <person name="Frazier M."/>
            <person name="Venter J.C."/>
        </authorList>
    </citation>
    <scope>NUCLEOTIDE SEQUENCE [LARGE SCALE GENOMIC DNA]</scope>
    <source>
        <strain evidence="2 3">PCC 7420</strain>
    </source>
</reference>
<name>B4VPD6_9CYAN</name>
<dbReference type="AlphaFoldDB" id="B4VPD6"/>
<accession>B4VPD6</accession>
<feature type="signal peptide" evidence="1">
    <location>
        <begin position="1"/>
        <end position="25"/>
    </location>
</feature>
<keyword evidence="3" id="KW-1185">Reference proteome</keyword>
<protein>
    <recommendedName>
        <fullName evidence="4">DUF1400 domain-containing protein</fullName>
    </recommendedName>
</protein>
<evidence type="ECO:0000313" key="3">
    <source>
        <dbReference type="Proteomes" id="UP000003835"/>
    </source>
</evidence>
<proteinExistence type="predicted"/>
<gene>
    <name evidence="2" type="ORF">MC7420_5527</name>
</gene>
<feature type="chain" id="PRO_5002827598" description="DUF1400 domain-containing protein" evidence="1">
    <location>
        <begin position="26"/>
        <end position="198"/>
    </location>
</feature>
<evidence type="ECO:0000256" key="1">
    <source>
        <dbReference type="SAM" id="SignalP"/>
    </source>
</evidence>